<dbReference type="Pfam" id="PF08241">
    <property type="entry name" value="Methyltransf_11"/>
    <property type="match status" value="1"/>
</dbReference>
<keyword evidence="4" id="KW-1185">Reference proteome</keyword>
<evidence type="ECO:0000313" key="3">
    <source>
        <dbReference type="EMBL" id="UXI65936.1"/>
    </source>
</evidence>
<evidence type="ECO:0000256" key="1">
    <source>
        <dbReference type="ARBA" id="ARBA00022679"/>
    </source>
</evidence>
<dbReference type="PANTHER" id="PTHR44068">
    <property type="entry name" value="ZGC:194242"/>
    <property type="match status" value="1"/>
</dbReference>
<evidence type="ECO:0000259" key="2">
    <source>
        <dbReference type="Pfam" id="PF08241"/>
    </source>
</evidence>
<dbReference type="EMBL" id="CP104694">
    <property type="protein sequence ID" value="UXI65936.1"/>
    <property type="molecule type" value="Genomic_DNA"/>
</dbReference>
<dbReference type="InterPro" id="IPR013216">
    <property type="entry name" value="Methyltransf_11"/>
</dbReference>
<dbReference type="Proteomes" id="UP001064632">
    <property type="component" value="Chromosome"/>
</dbReference>
<accession>A0ABY6BBC6</accession>
<sequence length="323" mass="36297">MSKAVSLSRKQVERFWRDMAVVNEGREFETDEQRQACKEAVKAMYDFAGAQIRSGIAWNWGLDMPEIDRRIEAAIPSYKSANTDGFSEQMYFFALQATGITDFSQTRLLDVGCGFGQGLNFLSRTTPVGEMVGLDLCQNAINYANARWARPGLAFVCGDAEKMPFGDGEIDAVINIESSHTYPDFGRFLSEVRRVLRPGGIFSFVDVFTEERCQRFDAMKAGSGFQWRQQTDITAQVKSAIVKRLQPDSFLRTTLKGQGGSKFGLHNLTEPLLLVNYGADFVDFRFSLAQRIFRSAVTRLLLRSMSAPEIKLTSYVHHLAVKT</sequence>
<protein>
    <submittedName>
        <fullName evidence="3">Class I SAM-dependent methyltransferase</fullName>
    </submittedName>
</protein>
<keyword evidence="1" id="KW-0808">Transferase</keyword>
<dbReference type="CDD" id="cd02440">
    <property type="entry name" value="AdoMet_MTases"/>
    <property type="match status" value="1"/>
</dbReference>
<keyword evidence="3" id="KW-0489">Methyltransferase</keyword>
<evidence type="ECO:0000313" key="4">
    <source>
        <dbReference type="Proteomes" id="UP001064632"/>
    </source>
</evidence>
<dbReference type="RefSeq" id="WP_261692931.1">
    <property type="nucleotide sequence ID" value="NZ_CP104694.1"/>
</dbReference>
<feature type="domain" description="Methyltransferase type 11" evidence="2">
    <location>
        <begin position="109"/>
        <end position="204"/>
    </location>
</feature>
<organism evidence="3 4">
    <name type="scientific">Tahibacter amnicola</name>
    <dbReference type="NCBI Taxonomy" id="2976241"/>
    <lineage>
        <taxon>Bacteria</taxon>
        <taxon>Pseudomonadati</taxon>
        <taxon>Pseudomonadota</taxon>
        <taxon>Gammaproteobacteria</taxon>
        <taxon>Lysobacterales</taxon>
        <taxon>Rhodanobacteraceae</taxon>
        <taxon>Tahibacter</taxon>
    </lineage>
</organism>
<dbReference type="PANTHER" id="PTHR44068:SF11">
    <property type="entry name" value="GERANYL DIPHOSPHATE 2-C-METHYLTRANSFERASE"/>
    <property type="match status" value="1"/>
</dbReference>
<dbReference type="SUPFAM" id="SSF53335">
    <property type="entry name" value="S-adenosyl-L-methionine-dependent methyltransferases"/>
    <property type="match status" value="1"/>
</dbReference>
<dbReference type="InterPro" id="IPR050447">
    <property type="entry name" value="Erg6_SMT_methyltransf"/>
</dbReference>
<proteinExistence type="predicted"/>
<dbReference type="GO" id="GO:0008168">
    <property type="term" value="F:methyltransferase activity"/>
    <property type="evidence" value="ECO:0007669"/>
    <property type="project" value="UniProtKB-KW"/>
</dbReference>
<reference evidence="3" key="1">
    <citation type="submission" date="2022-09" db="EMBL/GenBank/DDBJ databases">
        <title>Tahibacter sp. nov., isolated from a fresh water.</title>
        <authorList>
            <person name="Baek J.H."/>
            <person name="Lee J.K."/>
            <person name="Kim J.M."/>
            <person name="Jeon C.O."/>
        </authorList>
    </citation>
    <scope>NUCLEOTIDE SEQUENCE</scope>
    <source>
        <strain evidence="3">W38</strain>
    </source>
</reference>
<gene>
    <name evidence="3" type="ORF">N4264_14350</name>
</gene>
<dbReference type="Gene3D" id="3.40.50.150">
    <property type="entry name" value="Vaccinia Virus protein VP39"/>
    <property type="match status" value="1"/>
</dbReference>
<dbReference type="GO" id="GO:0032259">
    <property type="term" value="P:methylation"/>
    <property type="evidence" value="ECO:0007669"/>
    <property type="project" value="UniProtKB-KW"/>
</dbReference>
<dbReference type="InterPro" id="IPR029063">
    <property type="entry name" value="SAM-dependent_MTases_sf"/>
</dbReference>
<name>A0ABY6BBC6_9GAMM</name>